<name>A0A167LZP1_CALVF</name>
<dbReference type="AlphaFoldDB" id="A0A167LZP1"/>
<accession>A0A167LZP1</accession>
<dbReference type="Proteomes" id="UP000076738">
    <property type="component" value="Unassembled WGS sequence"/>
</dbReference>
<dbReference type="OrthoDB" id="3192267at2759"/>
<feature type="compositionally biased region" description="Basic and acidic residues" evidence="1">
    <location>
        <begin position="177"/>
        <end position="193"/>
    </location>
</feature>
<evidence type="ECO:0000313" key="2">
    <source>
        <dbReference type="EMBL" id="KZO96196.1"/>
    </source>
</evidence>
<gene>
    <name evidence="2" type="ORF">CALVIDRAFT_137502</name>
</gene>
<protein>
    <submittedName>
        <fullName evidence="2">Uncharacterized protein</fullName>
    </submittedName>
</protein>
<proteinExistence type="predicted"/>
<dbReference type="EMBL" id="KV417285">
    <property type="protein sequence ID" value="KZO96196.1"/>
    <property type="molecule type" value="Genomic_DNA"/>
</dbReference>
<keyword evidence="3" id="KW-1185">Reference proteome</keyword>
<organism evidence="2 3">
    <name type="scientific">Calocera viscosa (strain TUFC12733)</name>
    <dbReference type="NCBI Taxonomy" id="1330018"/>
    <lineage>
        <taxon>Eukaryota</taxon>
        <taxon>Fungi</taxon>
        <taxon>Dikarya</taxon>
        <taxon>Basidiomycota</taxon>
        <taxon>Agaricomycotina</taxon>
        <taxon>Dacrymycetes</taxon>
        <taxon>Dacrymycetales</taxon>
        <taxon>Dacrymycetaceae</taxon>
        <taxon>Calocera</taxon>
    </lineage>
</organism>
<reference evidence="2 3" key="1">
    <citation type="journal article" date="2016" name="Mol. Biol. Evol.">
        <title>Comparative Genomics of Early-Diverging Mushroom-Forming Fungi Provides Insights into the Origins of Lignocellulose Decay Capabilities.</title>
        <authorList>
            <person name="Nagy L.G."/>
            <person name="Riley R."/>
            <person name="Tritt A."/>
            <person name="Adam C."/>
            <person name="Daum C."/>
            <person name="Floudas D."/>
            <person name="Sun H."/>
            <person name="Yadav J.S."/>
            <person name="Pangilinan J."/>
            <person name="Larsson K.H."/>
            <person name="Matsuura K."/>
            <person name="Barry K."/>
            <person name="Labutti K."/>
            <person name="Kuo R."/>
            <person name="Ohm R.A."/>
            <person name="Bhattacharya S.S."/>
            <person name="Shirouzu T."/>
            <person name="Yoshinaga Y."/>
            <person name="Martin F.M."/>
            <person name="Grigoriev I.V."/>
            <person name="Hibbett D.S."/>
        </authorList>
    </citation>
    <scope>NUCLEOTIDE SEQUENCE [LARGE SCALE GENOMIC DNA]</scope>
    <source>
        <strain evidence="2 3">TUFC12733</strain>
    </source>
</reference>
<evidence type="ECO:0000256" key="1">
    <source>
        <dbReference type="SAM" id="MobiDB-lite"/>
    </source>
</evidence>
<feature type="region of interest" description="Disordered" evidence="1">
    <location>
        <begin position="174"/>
        <end position="205"/>
    </location>
</feature>
<evidence type="ECO:0000313" key="3">
    <source>
        <dbReference type="Proteomes" id="UP000076738"/>
    </source>
</evidence>
<sequence length="205" mass="21152">MSSPPKAPALPTLILLSHQSLSPSSSSVPTLQHPEIVYHFLDDPPLALVPGSSSSQQLGASFLSASPLATAGISVEPEKEVLVMDWDPTLVALGQAPAVRSLTPGIAVRGVRMDWEGVPGGPGGREGMVLVDTVGLGGLGGLEKELQGDPAVALQRFAQRNALIRETLDYCPPSAHLSEHGDGEEPADGRAQEGDAVSVSPTSTV</sequence>